<dbReference type="Pfam" id="PF00048">
    <property type="entry name" value="IL8"/>
    <property type="match status" value="1"/>
</dbReference>
<dbReference type="SUPFAM" id="SSF54117">
    <property type="entry name" value="Interleukin 8-like chemokines"/>
    <property type="match status" value="1"/>
</dbReference>
<sequence>MHHIWKCIILAMLLASGITAQRFNFRRPMKVTTICCKSVSKAHFTFKVTGYKQQNALGRCVDAIIFYTEKGKVCSNPEDHWVQMKMKEVPRIP</sequence>
<keyword evidence="2" id="KW-0732">Signal</keyword>
<accession>A0A9Q1FF13</accession>
<dbReference type="GO" id="GO:0005615">
    <property type="term" value="C:extracellular space"/>
    <property type="evidence" value="ECO:0007669"/>
    <property type="project" value="UniProtKB-KW"/>
</dbReference>
<keyword evidence="1" id="KW-0202">Cytokine</keyword>
<dbReference type="InterPro" id="IPR001811">
    <property type="entry name" value="Chemokine_IL8-like_dom"/>
</dbReference>
<evidence type="ECO:0000313" key="5">
    <source>
        <dbReference type="Proteomes" id="UP001152622"/>
    </source>
</evidence>
<keyword evidence="5" id="KW-1185">Reference proteome</keyword>
<evidence type="ECO:0000256" key="2">
    <source>
        <dbReference type="SAM" id="SignalP"/>
    </source>
</evidence>
<reference evidence="4" key="1">
    <citation type="journal article" date="2023" name="Science">
        <title>Genome structures resolve the early diversification of teleost fishes.</title>
        <authorList>
            <person name="Parey E."/>
            <person name="Louis A."/>
            <person name="Montfort J."/>
            <person name="Bouchez O."/>
            <person name="Roques C."/>
            <person name="Iampietro C."/>
            <person name="Lluch J."/>
            <person name="Castinel A."/>
            <person name="Donnadieu C."/>
            <person name="Desvignes T."/>
            <person name="Floi Bucao C."/>
            <person name="Jouanno E."/>
            <person name="Wen M."/>
            <person name="Mejri S."/>
            <person name="Dirks R."/>
            <person name="Jansen H."/>
            <person name="Henkel C."/>
            <person name="Chen W.J."/>
            <person name="Zahm M."/>
            <person name="Cabau C."/>
            <person name="Klopp C."/>
            <person name="Thompson A.W."/>
            <person name="Robinson-Rechavi M."/>
            <person name="Braasch I."/>
            <person name="Lecointre G."/>
            <person name="Bobe J."/>
            <person name="Postlethwait J.H."/>
            <person name="Berthelot C."/>
            <person name="Roest Crollius H."/>
            <person name="Guiguen Y."/>
        </authorList>
    </citation>
    <scope>NUCLEOTIDE SEQUENCE</scope>
    <source>
        <strain evidence="4">WJC10195</strain>
    </source>
</reference>
<dbReference type="EMBL" id="JAINUF010000006">
    <property type="protein sequence ID" value="KAJ8357034.1"/>
    <property type="molecule type" value="Genomic_DNA"/>
</dbReference>
<dbReference type="GO" id="GO:0006955">
    <property type="term" value="P:immune response"/>
    <property type="evidence" value="ECO:0007669"/>
    <property type="project" value="InterPro"/>
</dbReference>
<dbReference type="OrthoDB" id="9930747at2759"/>
<evidence type="ECO:0000259" key="3">
    <source>
        <dbReference type="Pfam" id="PF00048"/>
    </source>
</evidence>
<feature type="domain" description="Chemokine interleukin-8-like" evidence="3">
    <location>
        <begin position="35"/>
        <end position="88"/>
    </location>
</feature>
<organism evidence="4 5">
    <name type="scientific">Synaphobranchus kaupii</name>
    <name type="common">Kaup's arrowtooth eel</name>
    <dbReference type="NCBI Taxonomy" id="118154"/>
    <lineage>
        <taxon>Eukaryota</taxon>
        <taxon>Metazoa</taxon>
        <taxon>Chordata</taxon>
        <taxon>Craniata</taxon>
        <taxon>Vertebrata</taxon>
        <taxon>Euteleostomi</taxon>
        <taxon>Actinopterygii</taxon>
        <taxon>Neopterygii</taxon>
        <taxon>Teleostei</taxon>
        <taxon>Anguilliformes</taxon>
        <taxon>Synaphobranchidae</taxon>
        <taxon>Synaphobranchus</taxon>
    </lineage>
</organism>
<comment type="caution">
    <text evidence="4">The sequence shown here is derived from an EMBL/GenBank/DDBJ whole genome shotgun (WGS) entry which is preliminary data.</text>
</comment>
<dbReference type="GO" id="GO:0008009">
    <property type="term" value="F:chemokine activity"/>
    <property type="evidence" value="ECO:0007669"/>
    <property type="project" value="InterPro"/>
</dbReference>
<name>A0A9Q1FF13_SYNKA</name>
<dbReference type="Gene3D" id="2.40.50.40">
    <property type="match status" value="1"/>
</dbReference>
<evidence type="ECO:0000256" key="1">
    <source>
        <dbReference type="ARBA" id="ARBA00022514"/>
    </source>
</evidence>
<protein>
    <recommendedName>
        <fullName evidence="3">Chemokine interleukin-8-like domain-containing protein</fullName>
    </recommendedName>
</protein>
<feature type="chain" id="PRO_5040449587" description="Chemokine interleukin-8-like domain-containing protein" evidence="2">
    <location>
        <begin position="21"/>
        <end position="93"/>
    </location>
</feature>
<dbReference type="InterPro" id="IPR036048">
    <property type="entry name" value="Interleukin_8-like_sf"/>
</dbReference>
<dbReference type="AlphaFoldDB" id="A0A9Q1FF13"/>
<proteinExistence type="predicted"/>
<feature type="signal peptide" evidence="2">
    <location>
        <begin position="1"/>
        <end position="20"/>
    </location>
</feature>
<gene>
    <name evidence="4" type="ORF">SKAU_G00198280</name>
</gene>
<dbReference type="Proteomes" id="UP001152622">
    <property type="component" value="Chromosome 6"/>
</dbReference>
<evidence type="ECO:0000313" key="4">
    <source>
        <dbReference type="EMBL" id="KAJ8357034.1"/>
    </source>
</evidence>